<evidence type="ECO:0000256" key="5">
    <source>
        <dbReference type="SAM" id="Coils"/>
    </source>
</evidence>
<keyword evidence="3" id="KW-0346">Stress response</keyword>
<dbReference type="GO" id="GO:0000774">
    <property type="term" value="F:adenyl-nucleotide exchange factor activity"/>
    <property type="evidence" value="ECO:0007669"/>
    <property type="project" value="InterPro"/>
</dbReference>
<dbReference type="Pfam" id="PF01025">
    <property type="entry name" value="GrpE"/>
    <property type="match status" value="1"/>
</dbReference>
<comment type="subunit">
    <text evidence="3">Homodimer.</text>
</comment>
<dbReference type="InterPro" id="IPR000740">
    <property type="entry name" value="GrpE"/>
</dbReference>
<keyword evidence="3" id="KW-0963">Cytoplasm</keyword>
<keyword evidence="5" id="KW-0175">Coiled coil</keyword>
<comment type="similarity">
    <text evidence="1 3 4">Belongs to the GrpE family.</text>
</comment>
<feature type="coiled-coil region" evidence="5">
    <location>
        <begin position="47"/>
        <end position="74"/>
    </location>
</feature>
<keyword evidence="2 3" id="KW-0143">Chaperone</keyword>
<evidence type="ECO:0000256" key="1">
    <source>
        <dbReference type="ARBA" id="ARBA00009054"/>
    </source>
</evidence>
<dbReference type="GO" id="GO:0042803">
    <property type="term" value="F:protein homodimerization activity"/>
    <property type="evidence" value="ECO:0007669"/>
    <property type="project" value="InterPro"/>
</dbReference>
<dbReference type="GO" id="GO:0051082">
    <property type="term" value="F:unfolded protein binding"/>
    <property type="evidence" value="ECO:0007669"/>
    <property type="project" value="TreeGrafter"/>
</dbReference>
<evidence type="ECO:0000313" key="7">
    <source>
        <dbReference type="Proteomes" id="UP000178222"/>
    </source>
</evidence>
<dbReference type="InterPro" id="IPR009012">
    <property type="entry name" value="GrpE_head"/>
</dbReference>
<protein>
    <recommendedName>
        <fullName evidence="3">Protein GrpE</fullName>
    </recommendedName>
    <alternativeName>
        <fullName evidence="3">HSP-70 cofactor</fullName>
    </alternativeName>
</protein>
<dbReference type="Proteomes" id="UP000178222">
    <property type="component" value="Unassembled WGS sequence"/>
</dbReference>
<evidence type="ECO:0000313" key="6">
    <source>
        <dbReference type="EMBL" id="OHA77108.1"/>
    </source>
</evidence>
<evidence type="ECO:0000256" key="2">
    <source>
        <dbReference type="ARBA" id="ARBA00023186"/>
    </source>
</evidence>
<comment type="caution">
    <text evidence="6">The sequence shown here is derived from an EMBL/GenBank/DDBJ whole genome shotgun (WGS) entry which is preliminary data.</text>
</comment>
<dbReference type="GO" id="GO:0006457">
    <property type="term" value="P:protein folding"/>
    <property type="evidence" value="ECO:0007669"/>
    <property type="project" value="InterPro"/>
</dbReference>
<dbReference type="HAMAP" id="MF_01151">
    <property type="entry name" value="GrpE"/>
    <property type="match status" value="1"/>
</dbReference>
<dbReference type="CDD" id="cd00446">
    <property type="entry name" value="GrpE"/>
    <property type="match status" value="1"/>
</dbReference>
<dbReference type="SUPFAM" id="SSF51064">
    <property type="entry name" value="Head domain of nucleotide exchange factor GrpE"/>
    <property type="match status" value="1"/>
</dbReference>
<dbReference type="GO" id="GO:0051087">
    <property type="term" value="F:protein-folding chaperone binding"/>
    <property type="evidence" value="ECO:0007669"/>
    <property type="project" value="InterPro"/>
</dbReference>
<reference evidence="6 7" key="1">
    <citation type="journal article" date="2016" name="Nat. Commun.">
        <title>Thousands of microbial genomes shed light on interconnected biogeochemical processes in an aquifer system.</title>
        <authorList>
            <person name="Anantharaman K."/>
            <person name="Brown C.T."/>
            <person name="Hug L.A."/>
            <person name="Sharon I."/>
            <person name="Castelle C.J."/>
            <person name="Probst A.J."/>
            <person name="Thomas B.C."/>
            <person name="Singh A."/>
            <person name="Wilkins M.J."/>
            <person name="Karaoz U."/>
            <person name="Brodie E.L."/>
            <person name="Williams K.H."/>
            <person name="Hubbard S.S."/>
            <person name="Banfield J.F."/>
        </authorList>
    </citation>
    <scope>NUCLEOTIDE SEQUENCE [LARGE SCALE GENOMIC DNA]</scope>
</reference>
<dbReference type="PANTHER" id="PTHR21237:SF23">
    <property type="entry name" value="GRPE PROTEIN HOMOLOG, MITOCHONDRIAL"/>
    <property type="match status" value="1"/>
</dbReference>
<dbReference type="Gene3D" id="3.90.20.20">
    <property type="match status" value="1"/>
</dbReference>
<dbReference type="GO" id="GO:0005737">
    <property type="term" value="C:cytoplasm"/>
    <property type="evidence" value="ECO:0007669"/>
    <property type="project" value="UniProtKB-SubCell"/>
</dbReference>
<accession>A0A1G2RXC5</accession>
<evidence type="ECO:0000256" key="3">
    <source>
        <dbReference type="HAMAP-Rule" id="MF_01151"/>
    </source>
</evidence>
<name>A0A1G2RXC5_9BACT</name>
<dbReference type="PRINTS" id="PR00773">
    <property type="entry name" value="GRPEPROTEIN"/>
</dbReference>
<sequence length="158" mass="18304">MGKAVEIEKIKKEHDEYLDGWKRAKADFLNYKKEENERLQAVAEYARRELLRKILRILDNLARAEREIAEEQKDDKFVKGFLQIVSQWREFLKSEGIEEIETVGTPFNPELHEAVEEVAGDPSTGSEQRESGMVAEEVEKGYMVQGRLLRPAKVKVVK</sequence>
<dbReference type="InterPro" id="IPR013805">
    <property type="entry name" value="GrpE_CC"/>
</dbReference>
<proteinExistence type="inferred from homology"/>
<evidence type="ECO:0000256" key="4">
    <source>
        <dbReference type="RuleBase" id="RU004478"/>
    </source>
</evidence>
<organism evidence="6 7">
    <name type="scientific">Candidatus Wildermuthbacteria bacterium RIFCSPLOWO2_02_FULL_47_9c</name>
    <dbReference type="NCBI Taxonomy" id="1802466"/>
    <lineage>
        <taxon>Bacteria</taxon>
        <taxon>Candidatus Wildermuthiibacteriota</taxon>
    </lineage>
</organism>
<comment type="subcellular location">
    <subcellularLocation>
        <location evidence="3">Cytoplasm</location>
    </subcellularLocation>
</comment>
<dbReference type="AlphaFoldDB" id="A0A1G2RXC5"/>
<dbReference type="PANTHER" id="PTHR21237">
    <property type="entry name" value="GRPE PROTEIN"/>
    <property type="match status" value="1"/>
</dbReference>
<gene>
    <name evidence="3" type="primary">grpE</name>
    <name evidence="6" type="ORF">A3J30_02180</name>
</gene>
<dbReference type="EMBL" id="MHUL01000015">
    <property type="protein sequence ID" value="OHA77108.1"/>
    <property type="molecule type" value="Genomic_DNA"/>
</dbReference>
<dbReference type="SUPFAM" id="SSF58014">
    <property type="entry name" value="Coiled-coil domain of nucleotide exchange factor GrpE"/>
    <property type="match status" value="1"/>
</dbReference>
<comment type="function">
    <text evidence="3">Participates actively in the response to hyperosmotic and heat shock by preventing the aggregation of stress-denatured proteins, in association with DnaK and GrpE. It is the nucleotide exchange factor for DnaK and may function as a thermosensor. Unfolded proteins bind initially to DnaJ; upon interaction with the DnaJ-bound protein, DnaK hydrolyzes its bound ATP, resulting in the formation of a stable complex. GrpE releases ADP from DnaK; ATP binding to DnaK triggers the release of the substrate protein, thus completing the reaction cycle. Several rounds of ATP-dependent interactions between DnaJ, DnaK and GrpE are required for fully efficient folding.</text>
</comment>
<dbReference type="Gene3D" id="2.30.22.10">
    <property type="entry name" value="Head domain of nucleotide exchange factor GrpE"/>
    <property type="match status" value="1"/>
</dbReference>